<dbReference type="InterPro" id="IPR047817">
    <property type="entry name" value="ABC2_TM_bact-type"/>
</dbReference>
<evidence type="ECO:0000256" key="7">
    <source>
        <dbReference type="ARBA" id="ARBA00022989"/>
    </source>
</evidence>
<dbReference type="PANTHER" id="PTHR30413:SF8">
    <property type="entry name" value="TRANSPORT PERMEASE PROTEIN"/>
    <property type="match status" value="1"/>
</dbReference>
<evidence type="ECO:0000256" key="5">
    <source>
        <dbReference type="ARBA" id="ARBA00022519"/>
    </source>
</evidence>
<proteinExistence type="inferred from homology"/>
<feature type="transmembrane region" description="Helical" evidence="9">
    <location>
        <begin position="31"/>
        <end position="51"/>
    </location>
</feature>
<keyword evidence="8 9" id="KW-0472">Membrane</keyword>
<keyword evidence="4 9" id="KW-1003">Cell membrane</keyword>
<dbReference type="PANTHER" id="PTHR30413">
    <property type="entry name" value="INNER MEMBRANE TRANSPORT PERMEASE"/>
    <property type="match status" value="1"/>
</dbReference>
<evidence type="ECO:0000313" key="12">
    <source>
        <dbReference type="Proteomes" id="UP000192940"/>
    </source>
</evidence>
<dbReference type="RefSeq" id="WP_208917552.1">
    <property type="nucleotide sequence ID" value="NZ_LT840184.1"/>
</dbReference>
<dbReference type="GO" id="GO:0140359">
    <property type="term" value="F:ABC-type transporter activity"/>
    <property type="evidence" value="ECO:0007669"/>
    <property type="project" value="InterPro"/>
</dbReference>
<dbReference type="InterPro" id="IPR013525">
    <property type="entry name" value="ABC2_TM"/>
</dbReference>
<keyword evidence="7 9" id="KW-1133">Transmembrane helix</keyword>
<keyword evidence="12" id="KW-1185">Reference proteome</keyword>
<keyword evidence="3 9" id="KW-0813">Transport</keyword>
<feature type="transmembrane region" description="Helical" evidence="9">
    <location>
        <begin position="173"/>
        <end position="190"/>
    </location>
</feature>
<feature type="transmembrane region" description="Helical" evidence="9">
    <location>
        <begin position="229"/>
        <end position="249"/>
    </location>
</feature>
<feature type="transmembrane region" description="Helical" evidence="9">
    <location>
        <begin position="141"/>
        <end position="166"/>
    </location>
</feature>
<name>A0A1X7GDY2_9BACL</name>
<reference evidence="12" key="1">
    <citation type="submission" date="2017-04" db="EMBL/GenBank/DDBJ databases">
        <authorList>
            <person name="Varghese N."/>
            <person name="Submissions S."/>
        </authorList>
    </citation>
    <scope>NUCLEOTIDE SEQUENCE [LARGE SCALE GENOMIC DNA]</scope>
    <source>
        <strain evidence="12">N3/975</strain>
    </source>
</reference>
<dbReference type="EMBL" id="LT840184">
    <property type="protein sequence ID" value="SMF68261.1"/>
    <property type="molecule type" value="Genomic_DNA"/>
</dbReference>
<organism evidence="11 12">
    <name type="scientific">Paenibacillus uliginis N3/975</name>
    <dbReference type="NCBI Taxonomy" id="1313296"/>
    <lineage>
        <taxon>Bacteria</taxon>
        <taxon>Bacillati</taxon>
        <taxon>Bacillota</taxon>
        <taxon>Bacilli</taxon>
        <taxon>Bacillales</taxon>
        <taxon>Paenibacillaceae</taxon>
        <taxon>Paenibacillus</taxon>
    </lineage>
</organism>
<evidence type="ECO:0000259" key="10">
    <source>
        <dbReference type="PROSITE" id="PS51012"/>
    </source>
</evidence>
<comment type="similarity">
    <text evidence="2 9">Belongs to the ABC-2 integral membrane protein family.</text>
</comment>
<evidence type="ECO:0000256" key="1">
    <source>
        <dbReference type="ARBA" id="ARBA00004429"/>
    </source>
</evidence>
<feature type="transmembrane region" description="Helical" evidence="9">
    <location>
        <begin position="114"/>
        <end position="135"/>
    </location>
</feature>
<keyword evidence="5" id="KW-0997">Cell inner membrane</keyword>
<accession>A0A1X7GDY2</accession>
<dbReference type="GO" id="GO:0015920">
    <property type="term" value="P:lipopolysaccharide transport"/>
    <property type="evidence" value="ECO:0007669"/>
    <property type="project" value="TreeGrafter"/>
</dbReference>
<evidence type="ECO:0000256" key="4">
    <source>
        <dbReference type="ARBA" id="ARBA00022475"/>
    </source>
</evidence>
<evidence type="ECO:0000256" key="3">
    <source>
        <dbReference type="ARBA" id="ARBA00022448"/>
    </source>
</evidence>
<evidence type="ECO:0000256" key="9">
    <source>
        <dbReference type="RuleBase" id="RU361157"/>
    </source>
</evidence>
<sequence>MFKRLKEIIQYRGTINGLIKRDLRGRYKGSVLGFLWNLVVPLCQILVYILVFSQVIRYDVPNYYLFLVVAMMPWVTFTECMQQGTSSIVSQSSLVSKIYFPNEILPISTVIARFINLLLTFIIIFALLFIGGLGVNPEALLYLPFVILIEFIMALGITIILSAITVYFRDVQFIIQMLLMAGVWVTPVLFEPDMVKGFLASIMEINPLSPVITAFRDILYYKEVPDMPSLWMTAGFAVVQLIIAMFVFWKLESGFAEEI</sequence>
<dbReference type="AlphaFoldDB" id="A0A1X7GDY2"/>
<dbReference type="GO" id="GO:0005886">
    <property type="term" value="C:plasma membrane"/>
    <property type="evidence" value="ECO:0007669"/>
    <property type="project" value="UniProtKB-SubCell"/>
</dbReference>
<comment type="subcellular location">
    <subcellularLocation>
        <location evidence="1">Cell inner membrane</location>
        <topology evidence="1">Multi-pass membrane protein</topology>
    </subcellularLocation>
    <subcellularLocation>
        <location evidence="9">Cell membrane</location>
        <topology evidence="9">Multi-pass membrane protein</topology>
    </subcellularLocation>
</comment>
<evidence type="ECO:0000256" key="6">
    <source>
        <dbReference type="ARBA" id="ARBA00022692"/>
    </source>
</evidence>
<evidence type="ECO:0000256" key="2">
    <source>
        <dbReference type="ARBA" id="ARBA00007783"/>
    </source>
</evidence>
<feature type="domain" description="ABC transmembrane type-2" evidence="10">
    <location>
        <begin position="32"/>
        <end position="251"/>
    </location>
</feature>
<evidence type="ECO:0000313" key="11">
    <source>
        <dbReference type="EMBL" id="SMF68261.1"/>
    </source>
</evidence>
<dbReference type="Proteomes" id="UP000192940">
    <property type="component" value="Chromosome I"/>
</dbReference>
<protein>
    <recommendedName>
        <fullName evidence="9">Transport permease protein</fullName>
    </recommendedName>
</protein>
<feature type="transmembrane region" description="Helical" evidence="9">
    <location>
        <begin position="63"/>
        <end position="81"/>
    </location>
</feature>
<dbReference type="STRING" id="1313296.SAMN05661091_0418"/>
<dbReference type="PROSITE" id="PS51012">
    <property type="entry name" value="ABC_TM2"/>
    <property type="match status" value="1"/>
</dbReference>
<keyword evidence="6 9" id="KW-0812">Transmembrane</keyword>
<gene>
    <name evidence="11" type="ORF">SAMN05661091_0418</name>
</gene>
<dbReference type="Pfam" id="PF01061">
    <property type="entry name" value="ABC2_membrane"/>
    <property type="match status" value="1"/>
</dbReference>
<evidence type="ECO:0000256" key="8">
    <source>
        <dbReference type="ARBA" id="ARBA00023136"/>
    </source>
</evidence>